<protein>
    <recommendedName>
        <fullName evidence="1">UPF0434 protein BW730_09360</fullName>
    </recommendedName>
</protein>
<organism evidence="2 3">
    <name type="scientific">Tessaracoccus aquimaris</name>
    <dbReference type="NCBI Taxonomy" id="1332264"/>
    <lineage>
        <taxon>Bacteria</taxon>
        <taxon>Bacillati</taxon>
        <taxon>Actinomycetota</taxon>
        <taxon>Actinomycetes</taxon>
        <taxon>Propionibacteriales</taxon>
        <taxon>Propionibacteriaceae</taxon>
        <taxon>Tessaracoccus</taxon>
    </lineage>
</organism>
<dbReference type="InterPro" id="IPR005651">
    <property type="entry name" value="Trm112-like"/>
</dbReference>
<dbReference type="SUPFAM" id="SSF158997">
    <property type="entry name" value="Trm112p-like"/>
    <property type="match status" value="1"/>
</dbReference>
<keyword evidence="3" id="KW-1185">Reference proteome</keyword>
<proteinExistence type="inferred from homology"/>
<comment type="similarity">
    <text evidence="1">Belongs to the UPF0434 family.</text>
</comment>
<dbReference type="OrthoDB" id="9812205at2"/>
<dbReference type="Gene3D" id="2.20.25.10">
    <property type="match status" value="1"/>
</dbReference>
<dbReference type="STRING" id="1332264.BW730_09360"/>
<name>A0A1Q2CNH6_9ACTN</name>
<sequence length="63" mass="6879">MAEDQMALSPEFLAIAACPACHAKFAVDYDEHELVCTNQACGLAYPVRDQIPVLLIDQARSTL</sequence>
<accession>A0A1Q2CNH6</accession>
<dbReference type="HAMAP" id="MF_01187">
    <property type="entry name" value="UPF0434"/>
    <property type="match status" value="1"/>
</dbReference>
<evidence type="ECO:0000313" key="3">
    <source>
        <dbReference type="Proteomes" id="UP000188145"/>
    </source>
</evidence>
<dbReference type="AlphaFoldDB" id="A0A1Q2CNH6"/>
<evidence type="ECO:0000256" key="1">
    <source>
        <dbReference type="HAMAP-Rule" id="MF_01187"/>
    </source>
</evidence>
<reference evidence="3" key="1">
    <citation type="submission" date="2017-02" db="EMBL/GenBank/DDBJ databases">
        <title>Tessaracoccus aquaemaris sp. nov., isolated from the intestine of a Korean rockfish, Sebastes schlegelii, in a marine aquaculture pond.</title>
        <authorList>
            <person name="Tak E.J."/>
            <person name="Bae J.-W."/>
        </authorList>
    </citation>
    <scope>NUCLEOTIDE SEQUENCE [LARGE SCALE GENOMIC DNA]</scope>
    <source>
        <strain evidence="3">NSG39</strain>
    </source>
</reference>
<dbReference type="KEGG" id="tes:BW730_09360"/>
<dbReference type="EMBL" id="CP019606">
    <property type="protein sequence ID" value="AQP47666.1"/>
    <property type="molecule type" value="Genomic_DNA"/>
</dbReference>
<dbReference type="Pfam" id="PF03966">
    <property type="entry name" value="Trm112p"/>
    <property type="match status" value="1"/>
</dbReference>
<evidence type="ECO:0000313" key="2">
    <source>
        <dbReference type="EMBL" id="AQP47666.1"/>
    </source>
</evidence>
<dbReference type="Proteomes" id="UP000188145">
    <property type="component" value="Chromosome"/>
</dbReference>
<dbReference type="RefSeq" id="WP_077685997.1">
    <property type="nucleotide sequence ID" value="NZ_CP019606.1"/>
</dbReference>
<gene>
    <name evidence="2" type="ORF">BW730_09360</name>
</gene>